<sequence>MGKSSISFSGARKSSTTIIGVNSKLMVSSIPAIELTVEERNILKLA</sequence>
<comment type="caution">
    <text evidence="1">The sequence shown here is derived from an EMBL/GenBank/DDBJ whole genome shotgun (WGS) entry which is preliminary data.</text>
</comment>
<accession>A0A2P5D6J2</accession>
<protein>
    <submittedName>
        <fullName evidence="1">Uncharacterized protein</fullName>
    </submittedName>
</protein>
<gene>
    <name evidence="1" type="ORF">PanWU01x14_092280</name>
</gene>
<dbReference type="EMBL" id="JXTB01000059">
    <property type="protein sequence ID" value="PON68911.1"/>
    <property type="molecule type" value="Genomic_DNA"/>
</dbReference>
<evidence type="ECO:0000313" key="1">
    <source>
        <dbReference type="EMBL" id="PON68911.1"/>
    </source>
</evidence>
<organism evidence="1 2">
    <name type="scientific">Parasponia andersonii</name>
    <name type="common">Sponia andersonii</name>
    <dbReference type="NCBI Taxonomy" id="3476"/>
    <lineage>
        <taxon>Eukaryota</taxon>
        <taxon>Viridiplantae</taxon>
        <taxon>Streptophyta</taxon>
        <taxon>Embryophyta</taxon>
        <taxon>Tracheophyta</taxon>
        <taxon>Spermatophyta</taxon>
        <taxon>Magnoliopsida</taxon>
        <taxon>eudicotyledons</taxon>
        <taxon>Gunneridae</taxon>
        <taxon>Pentapetalae</taxon>
        <taxon>rosids</taxon>
        <taxon>fabids</taxon>
        <taxon>Rosales</taxon>
        <taxon>Cannabaceae</taxon>
        <taxon>Parasponia</taxon>
    </lineage>
</organism>
<keyword evidence="2" id="KW-1185">Reference proteome</keyword>
<proteinExistence type="predicted"/>
<dbReference type="OrthoDB" id="10260625at2759"/>
<reference evidence="2" key="1">
    <citation type="submission" date="2016-06" db="EMBL/GenBank/DDBJ databases">
        <title>Parallel loss of symbiosis genes in relatives of nitrogen-fixing non-legume Parasponia.</title>
        <authorList>
            <person name="Van Velzen R."/>
            <person name="Holmer R."/>
            <person name="Bu F."/>
            <person name="Rutten L."/>
            <person name="Van Zeijl A."/>
            <person name="Liu W."/>
            <person name="Santuari L."/>
            <person name="Cao Q."/>
            <person name="Sharma T."/>
            <person name="Shen D."/>
            <person name="Roswanjaya Y."/>
            <person name="Wardhani T."/>
            <person name="Kalhor M.S."/>
            <person name="Jansen J."/>
            <person name="Van den Hoogen J."/>
            <person name="Gungor B."/>
            <person name="Hartog M."/>
            <person name="Hontelez J."/>
            <person name="Verver J."/>
            <person name="Yang W.-C."/>
            <person name="Schijlen E."/>
            <person name="Repin R."/>
            <person name="Schilthuizen M."/>
            <person name="Schranz E."/>
            <person name="Heidstra R."/>
            <person name="Miyata K."/>
            <person name="Fedorova E."/>
            <person name="Kohlen W."/>
            <person name="Bisseling T."/>
            <person name="Smit S."/>
            <person name="Geurts R."/>
        </authorList>
    </citation>
    <scope>NUCLEOTIDE SEQUENCE [LARGE SCALE GENOMIC DNA]</scope>
    <source>
        <strain evidence="2">cv. WU1-14</strain>
    </source>
</reference>
<dbReference type="AlphaFoldDB" id="A0A2P5D6J2"/>
<dbReference type="Proteomes" id="UP000237105">
    <property type="component" value="Unassembled WGS sequence"/>
</dbReference>
<name>A0A2P5D6J2_PARAD</name>
<evidence type="ECO:0000313" key="2">
    <source>
        <dbReference type="Proteomes" id="UP000237105"/>
    </source>
</evidence>